<comment type="subcellular location">
    <subcellularLocation>
        <location evidence="1">Cell membrane</location>
        <topology evidence="1">Multi-pass membrane protein</topology>
    </subcellularLocation>
</comment>
<proteinExistence type="inferred from homology"/>
<dbReference type="PANTHER" id="PTHR30347:SF1">
    <property type="entry name" value="MECHANOSENSITIVE CHANNEL MSCK"/>
    <property type="match status" value="1"/>
</dbReference>
<evidence type="ECO:0000313" key="11">
    <source>
        <dbReference type="EMBL" id="QQR41221.1"/>
    </source>
</evidence>
<evidence type="ECO:0000256" key="1">
    <source>
        <dbReference type="ARBA" id="ARBA00004651"/>
    </source>
</evidence>
<accession>A0ABX7CAH9</accession>
<dbReference type="InterPro" id="IPR049142">
    <property type="entry name" value="MS_channel_1st"/>
</dbReference>
<dbReference type="Gene3D" id="3.30.70.100">
    <property type="match status" value="1"/>
</dbReference>
<keyword evidence="6 7" id="KW-0472">Membrane</keyword>
<dbReference type="Gene3D" id="1.10.287.1260">
    <property type="match status" value="1"/>
</dbReference>
<evidence type="ECO:0000256" key="2">
    <source>
        <dbReference type="ARBA" id="ARBA00008017"/>
    </source>
</evidence>
<feature type="domain" description="Mechanosensitive ion channel MscS C-terminal" evidence="9">
    <location>
        <begin position="315"/>
        <end position="399"/>
    </location>
</feature>
<dbReference type="InterPro" id="IPR052702">
    <property type="entry name" value="MscS-like_channel"/>
</dbReference>
<dbReference type="PANTHER" id="PTHR30347">
    <property type="entry name" value="POTASSIUM CHANNEL RELATED"/>
    <property type="match status" value="1"/>
</dbReference>
<evidence type="ECO:0000259" key="10">
    <source>
        <dbReference type="Pfam" id="PF21088"/>
    </source>
</evidence>
<feature type="transmembrane region" description="Helical" evidence="7">
    <location>
        <begin position="88"/>
        <end position="105"/>
    </location>
</feature>
<evidence type="ECO:0000256" key="7">
    <source>
        <dbReference type="SAM" id="Phobius"/>
    </source>
</evidence>
<keyword evidence="4 7" id="KW-0812">Transmembrane</keyword>
<feature type="transmembrane region" description="Helical" evidence="7">
    <location>
        <begin position="231"/>
        <end position="254"/>
    </location>
</feature>
<dbReference type="Pfam" id="PF21088">
    <property type="entry name" value="MS_channel_1st"/>
    <property type="match status" value="1"/>
</dbReference>
<dbReference type="Pfam" id="PF21082">
    <property type="entry name" value="MS_channel_3rd"/>
    <property type="match status" value="1"/>
</dbReference>
<evidence type="ECO:0000256" key="6">
    <source>
        <dbReference type="ARBA" id="ARBA00023136"/>
    </source>
</evidence>
<protein>
    <submittedName>
        <fullName evidence="11">Mechanosensitive ion channel</fullName>
    </submittedName>
</protein>
<feature type="transmembrane region" description="Helical" evidence="7">
    <location>
        <begin position="158"/>
        <end position="179"/>
    </location>
</feature>
<name>A0ABX7CAH9_9HYPH</name>
<dbReference type="Gene3D" id="2.30.30.60">
    <property type="match status" value="1"/>
</dbReference>
<dbReference type="InterPro" id="IPR049278">
    <property type="entry name" value="MS_channel_C"/>
</dbReference>
<keyword evidence="5 7" id="KW-1133">Transmembrane helix</keyword>
<dbReference type="SUPFAM" id="SSF82689">
    <property type="entry name" value="Mechanosensitive channel protein MscS (YggB), C-terminal domain"/>
    <property type="match status" value="1"/>
</dbReference>
<dbReference type="InterPro" id="IPR006685">
    <property type="entry name" value="MscS_channel_2nd"/>
</dbReference>
<organism evidence="11 12">
    <name type="scientific">Devosia rhizoryzae</name>
    <dbReference type="NCBI Taxonomy" id="2774137"/>
    <lineage>
        <taxon>Bacteria</taxon>
        <taxon>Pseudomonadati</taxon>
        <taxon>Pseudomonadota</taxon>
        <taxon>Alphaproteobacteria</taxon>
        <taxon>Hyphomicrobiales</taxon>
        <taxon>Devosiaceae</taxon>
        <taxon>Devosia</taxon>
    </lineage>
</organism>
<dbReference type="EMBL" id="CP068046">
    <property type="protein sequence ID" value="QQR41221.1"/>
    <property type="molecule type" value="Genomic_DNA"/>
</dbReference>
<dbReference type="Proteomes" id="UP000595857">
    <property type="component" value="Chromosome"/>
</dbReference>
<feature type="transmembrane region" description="Helical" evidence="7">
    <location>
        <begin position="65"/>
        <end position="82"/>
    </location>
</feature>
<keyword evidence="3" id="KW-1003">Cell membrane</keyword>
<evidence type="ECO:0000256" key="4">
    <source>
        <dbReference type="ARBA" id="ARBA00022692"/>
    </source>
</evidence>
<feature type="transmembrane region" description="Helical" evidence="7">
    <location>
        <begin position="117"/>
        <end position="138"/>
    </location>
</feature>
<gene>
    <name evidence="11" type="ORF">JI748_12895</name>
</gene>
<evidence type="ECO:0000259" key="8">
    <source>
        <dbReference type="Pfam" id="PF00924"/>
    </source>
</evidence>
<dbReference type="RefSeq" id="WP_201637316.1">
    <property type="nucleotide sequence ID" value="NZ_CP068046.1"/>
</dbReference>
<evidence type="ECO:0000256" key="5">
    <source>
        <dbReference type="ARBA" id="ARBA00022989"/>
    </source>
</evidence>
<feature type="transmembrane region" description="Helical" evidence="7">
    <location>
        <begin position="15"/>
        <end position="35"/>
    </location>
</feature>
<dbReference type="SUPFAM" id="SSF50182">
    <property type="entry name" value="Sm-like ribonucleoproteins"/>
    <property type="match status" value="1"/>
</dbReference>
<evidence type="ECO:0000259" key="9">
    <source>
        <dbReference type="Pfam" id="PF21082"/>
    </source>
</evidence>
<reference evidence="11 12" key="1">
    <citation type="submission" date="2021-01" db="EMBL/GenBank/DDBJ databases">
        <title>Genome seq and assembly of Devosia sp. LEGU1.</title>
        <authorList>
            <person name="Chhetri G."/>
        </authorList>
    </citation>
    <scope>NUCLEOTIDE SEQUENCE [LARGE SCALE GENOMIC DNA]</scope>
    <source>
        <strain evidence="11 12">LEGU1</strain>
    </source>
</reference>
<dbReference type="Pfam" id="PF00924">
    <property type="entry name" value="MS_channel_2nd"/>
    <property type="match status" value="1"/>
</dbReference>
<feature type="domain" description="Mechanosensitive ion channel MscS" evidence="8">
    <location>
        <begin position="242"/>
        <end position="307"/>
    </location>
</feature>
<sequence length="423" mass="46981">MTRELVALHWNEWTLLQLALVGAAWLWAQPLGRWLERRLEEQARRIKGNPDLLRLAVTLIRRSRLLVFVVSLLVLRLVLLAADLPEATLAIVLLLSAAWLFLSVATRIIRNRTLARLVALIGWIYVALLVLDLTGPVFQALDYLAISIGEFRISALLLLRAGLVTAGVIWCAIFISHIIENRLKRSDDVSPSAKVLFSKLVRIGLVIGAGAFALSASGVDLTALTVVSGAIGVGIGFGLQKVVSNFISGIIILLDRSVKPGDTIAVGDTFGWIVDLRARFVSVMTRDGRKYLIPNEDFITKEVINWSYSDENVRVDVEFGVAYDSDPHQVTAIAIVAAQTVERVSSYKEPVCWLTGFSASSLDFKLRFWITDPRNGLTNVRGQVLMALWDAFKQANIEIPFPQSDIRFRTPLEIKRSPLPDDF</sequence>
<evidence type="ECO:0000256" key="3">
    <source>
        <dbReference type="ARBA" id="ARBA00022475"/>
    </source>
</evidence>
<dbReference type="InterPro" id="IPR023408">
    <property type="entry name" value="MscS_beta-dom_sf"/>
</dbReference>
<evidence type="ECO:0000313" key="12">
    <source>
        <dbReference type="Proteomes" id="UP000595857"/>
    </source>
</evidence>
<feature type="domain" description="Mechanosensitive ion channel transmembrane helices 2/3" evidence="10">
    <location>
        <begin position="199"/>
        <end position="240"/>
    </location>
</feature>
<keyword evidence="12" id="KW-1185">Reference proteome</keyword>
<feature type="transmembrane region" description="Helical" evidence="7">
    <location>
        <begin position="200"/>
        <end position="219"/>
    </location>
</feature>
<dbReference type="InterPro" id="IPR010920">
    <property type="entry name" value="LSM_dom_sf"/>
</dbReference>
<dbReference type="InterPro" id="IPR011066">
    <property type="entry name" value="MscS_channel_C_sf"/>
</dbReference>
<dbReference type="InterPro" id="IPR011014">
    <property type="entry name" value="MscS_channel_TM-2"/>
</dbReference>
<comment type="similarity">
    <text evidence="2">Belongs to the MscS (TC 1.A.23) family.</text>
</comment>
<dbReference type="SUPFAM" id="SSF82861">
    <property type="entry name" value="Mechanosensitive channel protein MscS (YggB), transmembrane region"/>
    <property type="match status" value="1"/>
</dbReference>